<dbReference type="Proteomes" id="UP000247807">
    <property type="component" value="Unassembled WGS sequence"/>
</dbReference>
<keyword evidence="1" id="KW-0472">Membrane</keyword>
<dbReference type="Pfam" id="PF06182">
    <property type="entry name" value="ABC2_membrane_6"/>
    <property type="match status" value="1"/>
</dbReference>
<sequence>MRIFGLSFKVIKTLLTTQYAYMLEYRIEIALWALSGVLPFIMFSLWSQSDVGNSFGLNDIGLARYFLSAFLVRQFSVVWVVFSFEEDSLSGRLSPYLLQPLHPLFRYVASHLAEQATRLPFALAIAITFFILNPSSFWLPSLPQVFLAYLSTHFAFTIAFLLQSLVAALCFWTEKSSALERLIFVPYLFLSGLLVPLSAFPSNVLKVAMLTPFPYLINFPAKILSGMQVDIFNGFLAQILWISILIPSVNILWKLGVKRYTAMGA</sequence>
<feature type="transmembrane region" description="Helical" evidence="1">
    <location>
        <begin position="66"/>
        <end position="84"/>
    </location>
</feature>
<evidence type="ECO:0000313" key="3">
    <source>
        <dbReference type="Proteomes" id="UP000247807"/>
    </source>
</evidence>
<accession>A0A318R4C2</accession>
<evidence type="ECO:0000313" key="2">
    <source>
        <dbReference type="EMBL" id="PYE03000.1"/>
    </source>
</evidence>
<proteinExistence type="predicted"/>
<keyword evidence="1" id="KW-1133">Transmembrane helix</keyword>
<reference evidence="2 3" key="1">
    <citation type="journal article" date="2018" name="Appl. Environ. Microbiol.">
        <title>Genome rearrangement shapes Prochlorococcus ecological adaptation.</title>
        <authorList>
            <person name="Yan W."/>
            <person name="Wei S."/>
            <person name="Wang Q."/>
            <person name="Xiao X."/>
            <person name="Zeng Q."/>
            <person name="Jiao N."/>
            <person name="Zhang R."/>
        </authorList>
    </citation>
    <scope>NUCLEOTIDE SEQUENCE [LARGE SCALE GENOMIC DNA]</scope>
    <source>
        <strain evidence="2 3">XMU1408</strain>
    </source>
</reference>
<keyword evidence="1" id="KW-0812">Transmembrane</keyword>
<gene>
    <name evidence="2" type="ORF">DNJ73_04435</name>
</gene>
<organism evidence="2 3">
    <name type="scientific">Prochlorococcus marinus XMU1408</name>
    <dbReference type="NCBI Taxonomy" id="2213228"/>
    <lineage>
        <taxon>Bacteria</taxon>
        <taxon>Bacillati</taxon>
        <taxon>Cyanobacteriota</taxon>
        <taxon>Cyanophyceae</taxon>
        <taxon>Synechococcales</taxon>
        <taxon>Prochlorococcaceae</taxon>
        <taxon>Prochlorococcus</taxon>
    </lineage>
</organism>
<evidence type="ECO:0000256" key="1">
    <source>
        <dbReference type="SAM" id="Phobius"/>
    </source>
</evidence>
<dbReference type="AlphaFoldDB" id="A0A318R4C2"/>
<dbReference type="EMBL" id="QJUE01000002">
    <property type="protein sequence ID" value="PYE03000.1"/>
    <property type="molecule type" value="Genomic_DNA"/>
</dbReference>
<feature type="transmembrane region" description="Helical" evidence="1">
    <location>
        <begin position="231"/>
        <end position="253"/>
    </location>
</feature>
<feature type="transmembrane region" description="Helical" evidence="1">
    <location>
        <begin position="146"/>
        <end position="172"/>
    </location>
</feature>
<feature type="transmembrane region" description="Helical" evidence="1">
    <location>
        <begin position="119"/>
        <end position="140"/>
    </location>
</feature>
<dbReference type="PANTHER" id="PTHR36832">
    <property type="entry name" value="SLR1174 PROTEIN-RELATED"/>
    <property type="match status" value="1"/>
</dbReference>
<feature type="transmembrane region" description="Helical" evidence="1">
    <location>
        <begin position="29"/>
        <end position="46"/>
    </location>
</feature>
<dbReference type="RefSeq" id="WP_158466493.1">
    <property type="nucleotide sequence ID" value="NZ_QJUE01000002.1"/>
</dbReference>
<dbReference type="PANTHER" id="PTHR36832:SF1">
    <property type="entry name" value="SLR1174 PROTEIN"/>
    <property type="match status" value="1"/>
</dbReference>
<name>A0A318R4C2_PROMR</name>
<dbReference type="OrthoDB" id="8582979at2"/>
<feature type="transmembrane region" description="Helical" evidence="1">
    <location>
        <begin position="184"/>
        <end position="211"/>
    </location>
</feature>
<protein>
    <submittedName>
        <fullName evidence="2">Multidrug ABC transporter permease</fullName>
    </submittedName>
</protein>
<comment type="caution">
    <text evidence="2">The sequence shown here is derived from an EMBL/GenBank/DDBJ whole genome shotgun (WGS) entry which is preliminary data.</text>
</comment>
<dbReference type="InterPro" id="IPR010390">
    <property type="entry name" value="ABC-2_transporter-like"/>
</dbReference>